<accession>A0AAJ1IEL0</accession>
<dbReference type="EMBL" id="JAQQAL010000035">
    <property type="protein sequence ID" value="MDC7227905.1"/>
    <property type="molecule type" value="Genomic_DNA"/>
</dbReference>
<sequence>MCSVLSKLLGVFGGERNVDSYLYTAMIVGFIAAEGIFLTGLFVKERIEPAINH</sequence>
<name>A0AAJ1IEL0_9SPIO</name>
<gene>
    <name evidence="2" type="ORF">PQJ61_14155</name>
</gene>
<evidence type="ECO:0000256" key="1">
    <source>
        <dbReference type="SAM" id="Phobius"/>
    </source>
</evidence>
<proteinExistence type="predicted"/>
<keyword evidence="1" id="KW-1133">Transmembrane helix</keyword>
<organism evidence="2 3">
    <name type="scientific">Candidatus Thalassospirochaeta sargassi</name>
    <dbReference type="NCBI Taxonomy" id="3119039"/>
    <lineage>
        <taxon>Bacteria</taxon>
        <taxon>Pseudomonadati</taxon>
        <taxon>Spirochaetota</taxon>
        <taxon>Spirochaetia</taxon>
        <taxon>Spirochaetales</taxon>
        <taxon>Spirochaetaceae</taxon>
        <taxon>Candidatus Thalassospirochaeta</taxon>
    </lineage>
</organism>
<dbReference type="AlphaFoldDB" id="A0AAJ1IEL0"/>
<feature type="transmembrane region" description="Helical" evidence="1">
    <location>
        <begin position="20"/>
        <end position="43"/>
    </location>
</feature>
<protein>
    <submittedName>
        <fullName evidence="2">Uncharacterized protein</fullName>
    </submittedName>
</protein>
<dbReference type="Proteomes" id="UP001221217">
    <property type="component" value="Unassembled WGS sequence"/>
</dbReference>
<keyword evidence="1" id="KW-0472">Membrane</keyword>
<evidence type="ECO:0000313" key="2">
    <source>
        <dbReference type="EMBL" id="MDC7227905.1"/>
    </source>
</evidence>
<reference evidence="2 3" key="1">
    <citation type="submission" date="2022-12" db="EMBL/GenBank/DDBJ databases">
        <title>Metagenome assembled genome from gulf of manar.</title>
        <authorList>
            <person name="Kohli P."/>
            <person name="Pk S."/>
            <person name="Venkata Ramana C."/>
            <person name="Sasikala C."/>
        </authorList>
    </citation>
    <scope>NUCLEOTIDE SEQUENCE [LARGE SCALE GENOMIC DNA]</scope>
    <source>
        <strain evidence="2">JB008</strain>
    </source>
</reference>
<keyword evidence="1" id="KW-0812">Transmembrane</keyword>
<evidence type="ECO:0000313" key="3">
    <source>
        <dbReference type="Proteomes" id="UP001221217"/>
    </source>
</evidence>
<comment type="caution">
    <text evidence="2">The sequence shown here is derived from an EMBL/GenBank/DDBJ whole genome shotgun (WGS) entry which is preliminary data.</text>
</comment>